<dbReference type="AlphaFoldDB" id="A5DP09"/>
<evidence type="ECO:0000313" key="2">
    <source>
        <dbReference type="Proteomes" id="UP000001997"/>
    </source>
</evidence>
<dbReference type="HOGENOM" id="CLU_160156_0_0_1"/>
<dbReference type="Proteomes" id="UP000001997">
    <property type="component" value="Unassembled WGS sequence"/>
</dbReference>
<proteinExistence type="predicted"/>
<dbReference type="GeneID" id="5124997"/>
<dbReference type="InParanoid" id="A5DP09"/>
<dbReference type="OrthoDB" id="3983163at2759"/>
<gene>
    <name evidence="1" type="ORF">PGUG_05010</name>
</gene>
<dbReference type="eggNOG" id="ENOG502SBH3">
    <property type="taxonomic scope" value="Eukaryota"/>
</dbReference>
<dbReference type="RefSeq" id="XP_001483055.2">
    <property type="nucleotide sequence ID" value="XM_001483005.1"/>
</dbReference>
<dbReference type="Pfam" id="PF11093">
    <property type="entry name" value="Mitochondr_Som1"/>
    <property type="match status" value="1"/>
</dbReference>
<name>A5DP09_PICGU</name>
<dbReference type="InterPro" id="IPR024645">
    <property type="entry name" value="Mitochondr_Som1"/>
</dbReference>
<organism evidence="1 2">
    <name type="scientific">Meyerozyma guilliermondii (strain ATCC 6260 / CBS 566 / DSM 6381 / JCM 1539 / NBRC 10279 / NRRL Y-324)</name>
    <name type="common">Yeast</name>
    <name type="synonym">Candida guilliermondii</name>
    <dbReference type="NCBI Taxonomy" id="294746"/>
    <lineage>
        <taxon>Eukaryota</taxon>
        <taxon>Fungi</taxon>
        <taxon>Dikarya</taxon>
        <taxon>Ascomycota</taxon>
        <taxon>Saccharomycotina</taxon>
        <taxon>Pichiomycetes</taxon>
        <taxon>Debaryomycetaceae</taxon>
        <taxon>Meyerozyma</taxon>
    </lineage>
</organism>
<dbReference type="EMBL" id="CH408160">
    <property type="protein sequence ID" value="EDK40912.2"/>
    <property type="molecule type" value="Genomic_DNA"/>
</dbReference>
<dbReference type="OMA" id="TQHECTF"/>
<dbReference type="KEGG" id="pgu:PGUG_05010"/>
<reference evidence="1 2" key="1">
    <citation type="journal article" date="2009" name="Nature">
        <title>Evolution of pathogenicity and sexual reproduction in eight Candida genomes.</title>
        <authorList>
            <person name="Butler G."/>
            <person name="Rasmussen M.D."/>
            <person name="Lin M.F."/>
            <person name="Santos M.A."/>
            <person name="Sakthikumar S."/>
            <person name="Munro C.A."/>
            <person name="Rheinbay E."/>
            <person name="Grabherr M."/>
            <person name="Forche A."/>
            <person name="Reedy J.L."/>
            <person name="Agrafioti I."/>
            <person name="Arnaud M.B."/>
            <person name="Bates S."/>
            <person name="Brown A.J."/>
            <person name="Brunke S."/>
            <person name="Costanzo M.C."/>
            <person name="Fitzpatrick D.A."/>
            <person name="de Groot P.W."/>
            <person name="Harris D."/>
            <person name="Hoyer L.L."/>
            <person name="Hube B."/>
            <person name="Klis F.M."/>
            <person name="Kodira C."/>
            <person name="Lennard N."/>
            <person name="Logue M.E."/>
            <person name="Martin R."/>
            <person name="Neiman A.M."/>
            <person name="Nikolaou E."/>
            <person name="Quail M.A."/>
            <person name="Quinn J."/>
            <person name="Santos M.C."/>
            <person name="Schmitzberger F.F."/>
            <person name="Sherlock G."/>
            <person name="Shah P."/>
            <person name="Silverstein K.A."/>
            <person name="Skrzypek M.S."/>
            <person name="Soll D."/>
            <person name="Staggs R."/>
            <person name="Stansfield I."/>
            <person name="Stumpf M.P."/>
            <person name="Sudbery P.E."/>
            <person name="Srikantha T."/>
            <person name="Zeng Q."/>
            <person name="Berman J."/>
            <person name="Berriman M."/>
            <person name="Heitman J."/>
            <person name="Gow N.A."/>
            <person name="Lorenz M.C."/>
            <person name="Birren B.W."/>
            <person name="Kellis M."/>
            <person name="Cuomo C.A."/>
        </authorList>
    </citation>
    <scope>NUCLEOTIDE SEQUENCE [LARGE SCALE GENOMIC DNA]</scope>
    <source>
        <strain evidence="2">ATCC 6260 / CBS 566 / DSM 6381 / JCM 1539 / NBRC 10279 / NRRL Y-324</strain>
    </source>
</reference>
<accession>A5DP09</accession>
<dbReference type="STRING" id="294746.A5DP09"/>
<dbReference type="VEuPathDB" id="FungiDB:PGUG_05010"/>
<dbReference type="FunCoup" id="A5DP09">
    <property type="interactions" value="23"/>
</dbReference>
<dbReference type="GO" id="GO:0042720">
    <property type="term" value="C:mitochondrial inner membrane peptidase complex"/>
    <property type="evidence" value="ECO:0007669"/>
    <property type="project" value="InterPro"/>
</dbReference>
<evidence type="ECO:0000313" key="1">
    <source>
        <dbReference type="EMBL" id="EDK40912.2"/>
    </source>
</evidence>
<keyword evidence="2" id="KW-1185">Reference proteome</keyword>
<protein>
    <submittedName>
        <fullName evidence="1">Uncharacterized protein</fullName>
    </submittedName>
</protein>
<sequence length="133" mass="15714">MAPPTPVYSGKEIRHQYATCLEDPLDHKCSLRSLTQYECTFKVSPNNSTPAKIICLPFKRLFQRCLMPVVETVDGKKVRYNKWTNIEVTDETTNRDLLEQSRYGKDIEEFMEAEKELQRYMENLEREERTNES</sequence>